<dbReference type="InterPro" id="IPR028994">
    <property type="entry name" value="Integrin_alpha_N"/>
</dbReference>
<protein>
    <submittedName>
        <fullName evidence="1">Unannotated protein</fullName>
    </submittedName>
</protein>
<proteinExistence type="predicted"/>
<dbReference type="EMBL" id="CAFAAQ010000205">
    <property type="protein sequence ID" value="CAB4820813.1"/>
    <property type="molecule type" value="Genomic_DNA"/>
</dbReference>
<sequence length="762" mass="78987">MMFLRLGDRFKKAGLAWLAVACLGVLGGATSLAGASAGPVFTTPSAGSEASPMGVTYPISVSGTYVPLAMDCGSSKRVLWYAPGATGDFLWTEIRFPETGNPTFVSSPVSVPDTAIAGGYQPVVGDFNGDDCEDIYWYAPGPATDAFWQFNREGTFTTRIPTQQNLNMTPIVGSFDPTGSTDLRDDIFWYAAGSTAETIWRGRVTTPGSFDSTAAPAVSGTYTPVLAVDESSILWFQSGPGADYLWRGIEAGTTTANSSPTTVNGTYTARNLGGTALLYAPGTNPDQLITGAEKGPGPVLLKGIAGAISGTYIVSSSTSRAGFGVLHAPGAAPDYLIRPKAKAEVYRRTMVAGGPGELAPNAVVNGAGFGSLGYLALVDSAASNLVEGDTNAQRDVFLWDIDYVGLIGGTGYLRQPNGVGGAQPNNSSNAVGVDIASGRSLIESFASNLVAGDTNSEKDMFVWDPAGGSAYQRQPNGVGGTQNLLTDAVAWSTAGIALFSSASNNVVAGDTNSRQDVFVWDTVANTYQRQPLGVGGAQPNGVSTPEAISLDGTKVVFTSEASNLVAGDTNSLQDVFVWNRSTNTVQRQPLGVGGAQPNNLTTSATISPDGTKVVVNSRASNLVAGDTNTNPDMFLWNLAAGTYQRQPSGLSGVQPDSISTAISMDVFGRVAFTSLASNLVAGDTNGINDVFVWDTVAGTYQRQPRGLLGAQPNAGSQVQAASFDGNRIFLSSNATNLVAEDVTLVPDGFVWTRVTPLGVPGS</sequence>
<dbReference type="SUPFAM" id="SSF69304">
    <property type="entry name" value="Tricorn protease N-terminal domain"/>
    <property type="match status" value="1"/>
</dbReference>
<reference evidence="1" key="1">
    <citation type="submission" date="2020-05" db="EMBL/GenBank/DDBJ databases">
        <authorList>
            <person name="Chiriac C."/>
            <person name="Salcher M."/>
            <person name="Ghai R."/>
            <person name="Kavagutti S V."/>
        </authorList>
    </citation>
    <scope>NUCLEOTIDE SEQUENCE</scope>
</reference>
<gene>
    <name evidence="1" type="ORF">UFOPK3046_01727</name>
</gene>
<dbReference type="SUPFAM" id="SSF69318">
    <property type="entry name" value="Integrin alpha N-terminal domain"/>
    <property type="match status" value="1"/>
</dbReference>
<evidence type="ECO:0000313" key="1">
    <source>
        <dbReference type="EMBL" id="CAB4820813.1"/>
    </source>
</evidence>
<name>A0A6J6ZJY8_9ZZZZ</name>
<organism evidence="1">
    <name type="scientific">freshwater metagenome</name>
    <dbReference type="NCBI Taxonomy" id="449393"/>
    <lineage>
        <taxon>unclassified sequences</taxon>
        <taxon>metagenomes</taxon>
        <taxon>ecological metagenomes</taxon>
    </lineage>
</organism>
<dbReference type="AlphaFoldDB" id="A0A6J6ZJY8"/>
<accession>A0A6J6ZJY8</accession>